<dbReference type="CDD" id="cd12148">
    <property type="entry name" value="fungal_TF_MHR"/>
    <property type="match status" value="1"/>
</dbReference>
<dbReference type="InterPro" id="IPR050815">
    <property type="entry name" value="TF_fung"/>
</dbReference>
<keyword evidence="8" id="KW-1185">Reference proteome</keyword>
<dbReference type="AlphaFoldDB" id="A0AAD5EF73"/>
<dbReference type="SMART" id="SM00066">
    <property type="entry name" value="GAL4"/>
    <property type="match status" value="1"/>
</dbReference>
<name>A0AAD5EF73_UMBRA</name>
<dbReference type="Pfam" id="PF00172">
    <property type="entry name" value="Zn_clus"/>
    <property type="match status" value="1"/>
</dbReference>
<dbReference type="Proteomes" id="UP001206595">
    <property type="component" value="Unassembled WGS sequence"/>
</dbReference>
<dbReference type="RefSeq" id="XP_051446835.1">
    <property type="nucleotide sequence ID" value="XM_051587409.1"/>
</dbReference>
<evidence type="ECO:0000256" key="2">
    <source>
        <dbReference type="ARBA" id="ARBA00022723"/>
    </source>
</evidence>
<evidence type="ECO:0000256" key="5">
    <source>
        <dbReference type="ARBA" id="ARBA00023242"/>
    </source>
</evidence>
<evidence type="ECO:0000313" key="7">
    <source>
        <dbReference type="EMBL" id="KAI8581831.1"/>
    </source>
</evidence>
<reference evidence="7" key="2">
    <citation type="journal article" date="2022" name="Proc. Natl. Acad. Sci. U.S.A.">
        <title>Diploid-dominant life cycles characterize the early evolution of Fungi.</title>
        <authorList>
            <person name="Amses K.R."/>
            <person name="Simmons D.R."/>
            <person name="Longcore J.E."/>
            <person name="Mondo S.J."/>
            <person name="Seto K."/>
            <person name="Jeronimo G.H."/>
            <person name="Bonds A.E."/>
            <person name="Quandt C.A."/>
            <person name="Davis W.J."/>
            <person name="Chang Y."/>
            <person name="Federici B.A."/>
            <person name="Kuo A."/>
            <person name="LaButti K."/>
            <person name="Pangilinan J."/>
            <person name="Andreopoulos W."/>
            <person name="Tritt A."/>
            <person name="Riley R."/>
            <person name="Hundley H."/>
            <person name="Johnson J."/>
            <person name="Lipzen A."/>
            <person name="Barry K."/>
            <person name="Lang B.F."/>
            <person name="Cuomo C.A."/>
            <person name="Buchler N.E."/>
            <person name="Grigoriev I.V."/>
            <person name="Spatafora J.W."/>
            <person name="Stajich J.E."/>
            <person name="James T.Y."/>
        </authorList>
    </citation>
    <scope>NUCLEOTIDE SEQUENCE</scope>
    <source>
        <strain evidence="7">AG</strain>
    </source>
</reference>
<evidence type="ECO:0000256" key="3">
    <source>
        <dbReference type="ARBA" id="ARBA00023015"/>
    </source>
</evidence>
<dbReference type="InterPro" id="IPR036864">
    <property type="entry name" value="Zn2-C6_fun-type_DNA-bd_sf"/>
</dbReference>
<accession>A0AAD5EF73</accession>
<dbReference type="InterPro" id="IPR001138">
    <property type="entry name" value="Zn2Cys6_DnaBD"/>
</dbReference>
<keyword evidence="3" id="KW-0805">Transcription regulation</keyword>
<evidence type="ECO:0000256" key="1">
    <source>
        <dbReference type="ARBA" id="ARBA00004123"/>
    </source>
</evidence>
<keyword evidence="5" id="KW-0539">Nucleus</keyword>
<dbReference type="GO" id="GO:0005634">
    <property type="term" value="C:nucleus"/>
    <property type="evidence" value="ECO:0007669"/>
    <property type="project" value="UniProtKB-SubCell"/>
</dbReference>
<comment type="subcellular location">
    <subcellularLocation>
        <location evidence="1">Nucleus</location>
    </subcellularLocation>
</comment>
<dbReference type="SUPFAM" id="SSF57701">
    <property type="entry name" value="Zn2/Cys6 DNA-binding domain"/>
    <property type="match status" value="1"/>
</dbReference>
<evidence type="ECO:0000259" key="6">
    <source>
        <dbReference type="PROSITE" id="PS50048"/>
    </source>
</evidence>
<dbReference type="GeneID" id="75912754"/>
<dbReference type="Gene3D" id="4.10.240.10">
    <property type="entry name" value="Zn(2)-C6 fungal-type DNA-binding domain"/>
    <property type="match status" value="1"/>
</dbReference>
<dbReference type="PROSITE" id="PS50048">
    <property type="entry name" value="ZN2_CY6_FUNGAL_2"/>
    <property type="match status" value="1"/>
</dbReference>
<gene>
    <name evidence="7" type="ORF">K450DRAFT_231360</name>
</gene>
<dbReference type="PROSITE" id="PS00463">
    <property type="entry name" value="ZN2_CY6_FUNGAL_1"/>
    <property type="match status" value="1"/>
</dbReference>
<dbReference type="EMBL" id="MU620904">
    <property type="protein sequence ID" value="KAI8581831.1"/>
    <property type="molecule type" value="Genomic_DNA"/>
</dbReference>
<dbReference type="PANTHER" id="PTHR47338">
    <property type="entry name" value="ZN(II)2CYS6 TRANSCRIPTION FACTOR (EUROFUNG)-RELATED"/>
    <property type="match status" value="1"/>
</dbReference>
<dbReference type="GO" id="GO:0000981">
    <property type="term" value="F:DNA-binding transcription factor activity, RNA polymerase II-specific"/>
    <property type="evidence" value="ECO:0007669"/>
    <property type="project" value="InterPro"/>
</dbReference>
<reference evidence="7" key="1">
    <citation type="submission" date="2021-06" db="EMBL/GenBank/DDBJ databases">
        <authorList>
            <consortium name="DOE Joint Genome Institute"/>
            <person name="Mondo S.J."/>
            <person name="Amses K.R."/>
            <person name="Simmons D.R."/>
            <person name="Longcore J.E."/>
            <person name="Seto K."/>
            <person name="Alves G.H."/>
            <person name="Bonds A.E."/>
            <person name="Quandt C.A."/>
            <person name="Davis W.J."/>
            <person name="Chang Y."/>
            <person name="Letcher P.M."/>
            <person name="Powell M.J."/>
            <person name="Kuo A."/>
            <person name="Labutti K."/>
            <person name="Pangilinan J."/>
            <person name="Andreopoulos W."/>
            <person name="Tritt A."/>
            <person name="Riley R."/>
            <person name="Hundley H."/>
            <person name="Johnson J."/>
            <person name="Lipzen A."/>
            <person name="Barry K."/>
            <person name="Berbee M.L."/>
            <person name="Buchler N.E."/>
            <person name="Grigoriev I.V."/>
            <person name="Spatafora J.W."/>
            <person name="Stajich J.E."/>
            <person name="James T.Y."/>
        </authorList>
    </citation>
    <scope>NUCLEOTIDE SEQUENCE</scope>
    <source>
        <strain evidence="7">AG</strain>
    </source>
</reference>
<dbReference type="PANTHER" id="PTHR47338:SF5">
    <property type="entry name" value="ZN(II)2CYS6 TRANSCRIPTION FACTOR (EUROFUNG)"/>
    <property type="match status" value="1"/>
</dbReference>
<protein>
    <recommendedName>
        <fullName evidence="6">Zn(2)-C6 fungal-type domain-containing protein</fullName>
    </recommendedName>
</protein>
<feature type="domain" description="Zn(2)-C6 fungal-type" evidence="6">
    <location>
        <begin position="13"/>
        <end position="45"/>
    </location>
</feature>
<sequence length="752" mass="86556">MSTQRLRIPRNRPCEECREHRRKCSVQEGESRCSRCIKRNLNCIFKVYRPSKGHNKDDVDQSVLGIQSNVTYLEQQVYELELALREARASLNISPIDTPVKQEQTQFLPSPSSEHTLQSYSEQYISPQFSYDGMLDGSTSSFDSTSKCEDLHTAVTPYHSSFTDNYIYNTLSDITTSSPNLSTCSPSSQDLVLFSQTSTSAGDEQKKEDHTWSISMTKDGLTINTNVKTVRDLVSWGLEAIKVLNLDASVQPYPISLSEYSGNINLSVTSKLLGVHELYAKVIRNGPKTLTFDTGVPPRPPLLATTPYQVITKLLDTYFSCHNKQMQILYQPAFLEDFHNRSDIFSSPVIMAVCSYVCLRHCRHTPNYSAQELREMGEFFYSLARELLEDIFDEPEHREEAMTTLIFIGMFRLQTLRASEAFTAFTLAYTITLDMYDERMSTPVVDEQSWIQREIFKRQCFYVTLMEHHVYHLAEKSFKEFKFLFAGESLEPLPNEEPDMVKLIQLKNIFMNWLSNEKMINARREIYDLDTSDVPGTLSLQKYFEYEEMMIQIWSTLPMDFKIVEHPDMDVTDEQVINADRAQLQTFIVVHTWYILLNALFLPKQIFSRMQEEHDPGEGTSSGQTEFANMFVQSIWARSLDRCLKSSLIVIKLAEQQINHNICRFEPLYLLLIIDLSMRLAKAEIRPDIAQTGRQHLERCVNILKASMFAPMHGVLLEEGKTIAHMDYEPPPIAQGLKEQIEKMLMPFGLSV</sequence>
<keyword evidence="4" id="KW-0804">Transcription</keyword>
<comment type="caution">
    <text evidence="7">The sequence shown here is derived from an EMBL/GenBank/DDBJ whole genome shotgun (WGS) entry which is preliminary data.</text>
</comment>
<proteinExistence type="predicted"/>
<dbReference type="GO" id="GO:0008270">
    <property type="term" value="F:zinc ion binding"/>
    <property type="evidence" value="ECO:0007669"/>
    <property type="project" value="InterPro"/>
</dbReference>
<dbReference type="CDD" id="cd00067">
    <property type="entry name" value="GAL4"/>
    <property type="match status" value="1"/>
</dbReference>
<evidence type="ECO:0000313" key="8">
    <source>
        <dbReference type="Proteomes" id="UP001206595"/>
    </source>
</evidence>
<keyword evidence="2" id="KW-0479">Metal-binding</keyword>
<organism evidence="7 8">
    <name type="scientific">Umbelopsis ramanniana AG</name>
    <dbReference type="NCBI Taxonomy" id="1314678"/>
    <lineage>
        <taxon>Eukaryota</taxon>
        <taxon>Fungi</taxon>
        <taxon>Fungi incertae sedis</taxon>
        <taxon>Mucoromycota</taxon>
        <taxon>Mucoromycotina</taxon>
        <taxon>Umbelopsidomycetes</taxon>
        <taxon>Umbelopsidales</taxon>
        <taxon>Umbelopsidaceae</taxon>
        <taxon>Umbelopsis</taxon>
    </lineage>
</organism>
<evidence type="ECO:0000256" key="4">
    <source>
        <dbReference type="ARBA" id="ARBA00023163"/>
    </source>
</evidence>